<dbReference type="InterPro" id="IPR021109">
    <property type="entry name" value="Peptidase_aspartic_dom_sf"/>
</dbReference>
<reference evidence="4 5" key="1">
    <citation type="submission" date="2016-03" db="EMBL/GenBank/DDBJ databases">
        <authorList>
            <person name="Ploux O."/>
        </authorList>
    </citation>
    <scope>NUCLEOTIDE SEQUENCE [LARGE SCALE GENOMIC DNA]</scope>
    <source>
        <strain evidence="4 5">UAMH 11012</strain>
    </source>
</reference>
<dbReference type="InterPro" id="IPR033121">
    <property type="entry name" value="PEPTIDASE_A1"/>
</dbReference>
<proteinExistence type="inferred from homology"/>
<organism evidence="4 5">
    <name type="scientific">Phialocephala subalpina</name>
    <dbReference type="NCBI Taxonomy" id="576137"/>
    <lineage>
        <taxon>Eukaryota</taxon>
        <taxon>Fungi</taxon>
        <taxon>Dikarya</taxon>
        <taxon>Ascomycota</taxon>
        <taxon>Pezizomycotina</taxon>
        <taxon>Leotiomycetes</taxon>
        <taxon>Helotiales</taxon>
        <taxon>Mollisiaceae</taxon>
        <taxon>Phialocephala</taxon>
        <taxon>Phialocephala fortinii species complex</taxon>
    </lineage>
</organism>
<dbReference type="STRING" id="576137.A0A1L7XIZ9"/>
<dbReference type="PANTHER" id="PTHR47966:SF51">
    <property type="entry name" value="BETA-SITE APP-CLEAVING ENZYME, ISOFORM A-RELATED"/>
    <property type="match status" value="1"/>
</dbReference>
<comment type="similarity">
    <text evidence="1">Belongs to the peptidase A1 family.</text>
</comment>
<dbReference type="AlphaFoldDB" id="A0A1L7XIZ9"/>
<dbReference type="Proteomes" id="UP000184330">
    <property type="component" value="Unassembled WGS sequence"/>
</dbReference>
<accession>A0A1L7XIZ9</accession>
<dbReference type="GO" id="GO:0006508">
    <property type="term" value="P:proteolysis"/>
    <property type="evidence" value="ECO:0007669"/>
    <property type="project" value="InterPro"/>
</dbReference>
<dbReference type="PANTHER" id="PTHR47966">
    <property type="entry name" value="BETA-SITE APP-CLEAVING ENZYME, ISOFORM A-RELATED"/>
    <property type="match status" value="1"/>
</dbReference>
<dbReference type="SUPFAM" id="SSF50630">
    <property type="entry name" value="Acid proteases"/>
    <property type="match status" value="1"/>
</dbReference>
<dbReference type="Gene3D" id="2.40.70.10">
    <property type="entry name" value="Acid Proteases"/>
    <property type="match status" value="1"/>
</dbReference>
<name>A0A1L7XIZ9_9HELO</name>
<feature type="chain" id="PRO_5012114843" description="Peptidase A1 domain-containing protein" evidence="2">
    <location>
        <begin position="20"/>
        <end position="449"/>
    </location>
</feature>
<feature type="signal peptide" evidence="2">
    <location>
        <begin position="1"/>
        <end position="19"/>
    </location>
</feature>
<evidence type="ECO:0000313" key="5">
    <source>
        <dbReference type="Proteomes" id="UP000184330"/>
    </source>
</evidence>
<dbReference type="InterPro" id="IPR001461">
    <property type="entry name" value="Aspartic_peptidase_A1"/>
</dbReference>
<evidence type="ECO:0000256" key="1">
    <source>
        <dbReference type="ARBA" id="ARBA00007447"/>
    </source>
</evidence>
<dbReference type="GO" id="GO:0004190">
    <property type="term" value="F:aspartic-type endopeptidase activity"/>
    <property type="evidence" value="ECO:0007669"/>
    <property type="project" value="InterPro"/>
</dbReference>
<dbReference type="EMBL" id="FJOG01000028">
    <property type="protein sequence ID" value="CZR64988.1"/>
    <property type="molecule type" value="Genomic_DNA"/>
</dbReference>
<keyword evidence="5" id="KW-1185">Reference proteome</keyword>
<evidence type="ECO:0000313" key="4">
    <source>
        <dbReference type="EMBL" id="CZR64988.1"/>
    </source>
</evidence>
<protein>
    <recommendedName>
        <fullName evidence="3">Peptidase A1 domain-containing protein</fullName>
    </recommendedName>
</protein>
<sequence>MFLRHLSLYLFTLVSSATAALPPIHYTISRRGGSFPAPDTANLTYLLEQVKVVEQRYSATTRTFSGNKVVRKPKRVHGTQAGAALLGEASRDGNWFASLHIGDPMQEVDMDLDMLTADFWILSTSIDSENPLAFPTCRQPKDLVHLPTIQRSVPLSFAHCRPSKQWIRSLLPSGAYLGLAPSTALSQTKTMSLMPQLVEKQIIDTPIWSIMLANRKEGIFSIGGTSVASVREVERETEDSLARLGHQKSERSFTINDAPRREDGDKLSEWKWMKVQGAEGWWQILMRGVFVEGIKILDSQPVVLDINTPFIIAPPLAARTFYASISGSKRLSPPYDQFHAYPCFNLPRINFEFDQWNVQVLNAKRDKGTFSPGGRFSLGRMTRGSGFCIGTIIESRVGISTSDARESNSKVHVDGGNGLSDVWIIGEPFYRDVQVAFHWRDKLVGMQRA</sequence>
<dbReference type="PROSITE" id="PS51767">
    <property type="entry name" value="PEPTIDASE_A1"/>
    <property type="match status" value="1"/>
</dbReference>
<keyword evidence="2" id="KW-0732">Signal</keyword>
<feature type="domain" description="Peptidase A1" evidence="3">
    <location>
        <begin position="95"/>
        <end position="447"/>
    </location>
</feature>
<evidence type="ECO:0000259" key="3">
    <source>
        <dbReference type="PROSITE" id="PS51767"/>
    </source>
</evidence>
<evidence type="ECO:0000256" key="2">
    <source>
        <dbReference type="SAM" id="SignalP"/>
    </source>
</evidence>
<gene>
    <name evidence="4" type="ORF">PAC_14888</name>
</gene>
<dbReference type="OrthoDB" id="15189at2759"/>